<protein>
    <recommendedName>
        <fullName evidence="4">Structural maintenance of chromosomes protein 5</fullName>
    </recommendedName>
</protein>
<name>A0A9P4UCY1_9PLEO</name>
<keyword evidence="7" id="KW-0067">ATP-binding</keyword>
<dbReference type="SUPFAM" id="SSF52540">
    <property type="entry name" value="P-loop containing nucleoside triphosphate hydrolases"/>
    <property type="match status" value="1"/>
</dbReference>
<keyword evidence="5" id="KW-0158">Chromosome</keyword>
<dbReference type="AlphaFoldDB" id="A0A9P4UCY1"/>
<keyword evidence="9" id="KW-0539">Nucleus</keyword>
<dbReference type="PANTHER" id="PTHR45916:SF1">
    <property type="entry name" value="STRUCTURAL MAINTENANCE OF CHROMOSOMES PROTEIN 5"/>
    <property type="match status" value="1"/>
</dbReference>
<comment type="subcellular location">
    <subcellularLocation>
        <location evidence="2">Chromosome</location>
    </subcellularLocation>
    <subcellularLocation>
        <location evidence="1">Nucleus</location>
    </subcellularLocation>
</comment>
<evidence type="ECO:0000256" key="1">
    <source>
        <dbReference type="ARBA" id="ARBA00004123"/>
    </source>
</evidence>
<evidence type="ECO:0000256" key="6">
    <source>
        <dbReference type="ARBA" id="ARBA00022741"/>
    </source>
</evidence>
<dbReference type="Gene3D" id="3.40.50.300">
    <property type="entry name" value="P-loop containing nucleotide triphosphate hydrolases"/>
    <property type="match status" value="2"/>
</dbReference>
<evidence type="ECO:0000313" key="14">
    <source>
        <dbReference type="Proteomes" id="UP000799764"/>
    </source>
</evidence>
<feature type="compositionally biased region" description="Basic and acidic residues" evidence="11">
    <location>
        <begin position="237"/>
        <end position="246"/>
    </location>
</feature>
<feature type="region of interest" description="Disordered" evidence="11">
    <location>
        <begin position="449"/>
        <end position="471"/>
    </location>
</feature>
<evidence type="ECO:0000256" key="10">
    <source>
        <dbReference type="SAM" id="Coils"/>
    </source>
</evidence>
<evidence type="ECO:0000256" key="2">
    <source>
        <dbReference type="ARBA" id="ARBA00004286"/>
    </source>
</evidence>
<feature type="compositionally biased region" description="Basic and acidic residues" evidence="11">
    <location>
        <begin position="449"/>
        <end position="460"/>
    </location>
</feature>
<reference evidence="13" key="1">
    <citation type="journal article" date="2020" name="Stud. Mycol.">
        <title>101 Dothideomycetes genomes: a test case for predicting lifestyles and emergence of pathogens.</title>
        <authorList>
            <person name="Haridas S."/>
            <person name="Albert R."/>
            <person name="Binder M."/>
            <person name="Bloem J."/>
            <person name="Labutti K."/>
            <person name="Salamov A."/>
            <person name="Andreopoulos B."/>
            <person name="Baker S."/>
            <person name="Barry K."/>
            <person name="Bills G."/>
            <person name="Bluhm B."/>
            <person name="Cannon C."/>
            <person name="Castanera R."/>
            <person name="Culley D."/>
            <person name="Daum C."/>
            <person name="Ezra D."/>
            <person name="Gonzalez J."/>
            <person name="Henrissat B."/>
            <person name="Kuo A."/>
            <person name="Liang C."/>
            <person name="Lipzen A."/>
            <person name="Lutzoni F."/>
            <person name="Magnuson J."/>
            <person name="Mondo S."/>
            <person name="Nolan M."/>
            <person name="Ohm R."/>
            <person name="Pangilinan J."/>
            <person name="Park H.-J."/>
            <person name="Ramirez L."/>
            <person name="Alfaro M."/>
            <person name="Sun H."/>
            <person name="Tritt A."/>
            <person name="Yoshinaga Y."/>
            <person name="Zwiers L.-H."/>
            <person name="Turgeon B."/>
            <person name="Goodwin S."/>
            <person name="Spatafora J."/>
            <person name="Crous P."/>
            <person name="Grigoriev I."/>
        </authorList>
    </citation>
    <scope>NUCLEOTIDE SEQUENCE</scope>
    <source>
        <strain evidence="13">CBS 690.94</strain>
    </source>
</reference>
<feature type="compositionally biased region" description="Low complexity" evidence="11">
    <location>
        <begin position="38"/>
        <end position="47"/>
    </location>
</feature>
<feature type="domain" description="RecF/RecN/SMC N-terminal" evidence="12">
    <location>
        <begin position="62"/>
        <end position="1060"/>
    </location>
</feature>
<dbReference type="GO" id="GO:0000724">
    <property type="term" value="P:double-strand break repair via homologous recombination"/>
    <property type="evidence" value="ECO:0007669"/>
    <property type="project" value="TreeGrafter"/>
</dbReference>
<comment type="caution">
    <text evidence="13">The sequence shown here is derived from an EMBL/GenBank/DDBJ whole genome shotgun (WGS) entry which is preliminary data.</text>
</comment>
<evidence type="ECO:0000256" key="7">
    <source>
        <dbReference type="ARBA" id="ARBA00022840"/>
    </source>
</evidence>
<dbReference type="GO" id="GO:0003697">
    <property type="term" value="F:single-stranded DNA binding"/>
    <property type="evidence" value="ECO:0007669"/>
    <property type="project" value="TreeGrafter"/>
</dbReference>
<evidence type="ECO:0000256" key="8">
    <source>
        <dbReference type="ARBA" id="ARBA00023054"/>
    </source>
</evidence>
<dbReference type="FunFam" id="3.40.50.300:FF:001301">
    <property type="entry name" value="Structural maintenance of chromosomes 5"/>
    <property type="match status" value="1"/>
</dbReference>
<dbReference type="OrthoDB" id="10254973at2759"/>
<accession>A0A9P4UCY1</accession>
<keyword evidence="14" id="KW-1185">Reference proteome</keyword>
<dbReference type="GO" id="GO:0005634">
    <property type="term" value="C:nucleus"/>
    <property type="evidence" value="ECO:0007669"/>
    <property type="project" value="UniProtKB-SubCell"/>
</dbReference>
<evidence type="ECO:0000256" key="4">
    <source>
        <dbReference type="ARBA" id="ARBA00018687"/>
    </source>
</evidence>
<feature type="compositionally biased region" description="Polar residues" evidence="11">
    <location>
        <begin position="461"/>
        <end position="471"/>
    </location>
</feature>
<feature type="coiled-coil region" evidence="10">
    <location>
        <begin position="349"/>
        <end position="404"/>
    </location>
</feature>
<comment type="similarity">
    <text evidence="3">Belongs to the SMC family. SMC5 subfamily.</text>
</comment>
<evidence type="ECO:0000313" key="13">
    <source>
        <dbReference type="EMBL" id="KAF2447229.1"/>
    </source>
</evidence>
<dbReference type="PANTHER" id="PTHR45916">
    <property type="entry name" value="STRUCTURAL MAINTENANCE OF CHROMOSOMES PROTEIN 5"/>
    <property type="match status" value="1"/>
</dbReference>
<evidence type="ECO:0000256" key="5">
    <source>
        <dbReference type="ARBA" id="ARBA00022454"/>
    </source>
</evidence>
<keyword evidence="8 10" id="KW-0175">Coiled coil</keyword>
<sequence>MPGVLEKRKRPTVGKSDEEEQSDVPDSSASKRARSVRDASSSPSSSQNHRRRPEDVHQPGSLVRVKLTNFVTYTSAEFHLGPSLNMIIGPNGTGKSTLVCAICLGLGWGPQYLGRAKEIGEFVKHGSNEAEIEIELAASGNRKNPIIRRRIQKEGNKTMFYINDVYKSQKEVKALAENFSIQINNLCQFLPQDRVVEFAKMDPIAMLGETLRAASSGQMVDWHDELKRLRTDEKVAEREQQNEQHHLKTLQAKQSSTREDVDRYQLRQGLVTKARDLEACRPFIHFEEIKAERARIQADIRTGEIELHRYESEAEPVRRAEAEMESDRARIQRVSVSRKHRLEVKKGAVDRFEKKIDNDQKGLSNLAAEINVEKQAEKQRRQDVRRLENEIVNLTQQHENNTVEYNPDSFRSRNADVRTRKSAAERKQAAHLNELTRIREDTVRITNDIHSKRQEKERLNSRSGQQDSILSNLSPDTHAAWIWLKANIDTLSLKDKVYGPPIIECSVPDPKFADAVEAMLRLGDLTALTCTNKEDAQKVQNKLVGKKDVGGLGLHHVTIRTVPLPRSSYSHPLTPEELANFGFEGWISDYIEGPDAVLAMLCDSVKIHATAYSARKMATEVYDALERNEKLQRWVAGNQVYAVTRRREYGISSTSINTFRKAKHFTGQPVATVEMTLLENAIKDLERDVVMRKDLHATKTREYNAAKLEAEEAEAERVKVQAEQDQLKKAHAAWEALPRKIATKRSDLAEIISQSGDTNNRTKAIRISYEDLAMSVARDTLSYAKEVTQLRALQESYLEAEIRLIEATSEVDGFKDDNRGIIEAIEQQKQALANLAAEKDAKTAEARRLNVRHLFGSVSDEVKVLISERKGVSMEDLDNEISAINSRLELMADGNPQAIKAYEDREREIQKVEQTLAGTAEKLERTRTRITEIREQWEPELDRIVSAISDGFAHNFNRIGCAGQVSVKKDEDFDQWAIQIEVSFRENEPLAVLNSHRQSGGERAVSTIFYLMALQGLARSPFRVVDEINQGMDPRNERMVHERMVDIACQENTSQYFLVTPKLLNDLKFHPKMKVHCIASGEYMPDSQTNLDFRSLAELAMRVRRGVAAA</sequence>
<feature type="coiled-coil region" evidence="10">
    <location>
        <begin position="902"/>
        <end position="936"/>
    </location>
</feature>
<feature type="coiled-coil region" evidence="10">
    <location>
        <begin position="790"/>
        <end position="852"/>
    </location>
</feature>
<evidence type="ECO:0000256" key="3">
    <source>
        <dbReference type="ARBA" id="ARBA00010171"/>
    </source>
</evidence>
<dbReference type="GO" id="GO:0005524">
    <property type="term" value="F:ATP binding"/>
    <property type="evidence" value="ECO:0007669"/>
    <property type="project" value="UniProtKB-KW"/>
</dbReference>
<organism evidence="13 14">
    <name type="scientific">Karstenula rhodostoma CBS 690.94</name>
    <dbReference type="NCBI Taxonomy" id="1392251"/>
    <lineage>
        <taxon>Eukaryota</taxon>
        <taxon>Fungi</taxon>
        <taxon>Dikarya</taxon>
        <taxon>Ascomycota</taxon>
        <taxon>Pezizomycotina</taxon>
        <taxon>Dothideomycetes</taxon>
        <taxon>Pleosporomycetidae</taxon>
        <taxon>Pleosporales</taxon>
        <taxon>Massarineae</taxon>
        <taxon>Didymosphaeriaceae</taxon>
        <taxon>Karstenula</taxon>
    </lineage>
</organism>
<dbReference type="EMBL" id="MU001497">
    <property type="protein sequence ID" value="KAF2447229.1"/>
    <property type="molecule type" value="Genomic_DNA"/>
</dbReference>
<proteinExistence type="inferred from homology"/>
<evidence type="ECO:0000256" key="9">
    <source>
        <dbReference type="ARBA" id="ARBA00023242"/>
    </source>
</evidence>
<feature type="region of interest" description="Disordered" evidence="11">
    <location>
        <begin position="237"/>
        <end position="259"/>
    </location>
</feature>
<evidence type="ECO:0000256" key="11">
    <source>
        <dbReference type="SAM" id="MobiDB-lite"/>
    </source>
</evidence>
<dbReference type="InterPro" id="IPR003395">
    <property type="entry name" value="RecF/RecN/SMC_N"/>
</dbReference>
<keyword evidence="6" id="KW-0547">Nucleotide-binding</keyword>
<feature type="coiled-coil region" evidence="10">
    <location>
        <begin position="696"/>
        <end position="730"/>
    </location>
</feature>
<evidence type="ECO:0000259" key="12">
    <source>
        <dbReference type="Pfam" id="PF02463"/>
    </source>
</evidence>
<dbReference type="Pfam" id="PF02463">
    <property type="entry name" value="SMC_N"/>
    <property type="match status" value="1"/>
</dbReference>
<gene>
    <name evidence="13" type="ORF">P171DRAFT_430138</name>
</gene>
<dbReference type="InterPro" id="IPR027417">
    <property type="entry name" value="P-loop_NTPase"/>
</dbReference>
<dbReference type="GO" id="GO:0030915">
    <property type="term" value="C:Smc5-Smc6 complex"/>
    <property type="evidence" value="ECO:0007669"/>
    <property type="project" value="TreeGrafter"/>
</dbReference>
<dbReference type="Proteomes" id="UP000799764">
    <property type="component" value="Unassembled WGS sequence"/>
</dbReference>
<feature type="region of interest" description="Disordered" evidence="11">
    <location>
        <begin position="1"/>
        <end position="60"/>
    </location>
</feature>